<dbReference type="PANTHER" id="PTHR47515">
    <property type="entry name" value="LOW CALCIUM RESPONSE LOCUS PROTEIN T"/>
    <property type="match status" value="1"/>
</dbReference>
<dbReference type="Pfam" id="PF13683">
    <property type="entry name" value="rve_3"/>
    <property type="match status" value="1"/>
</dbReference>
<dbReference type="AlphaFoldDB" id="A0A366H175"/>
<gene>
    <name evidence="2" type="ORF">DFR37_11661</name>
</gene>
<dbReference type="GO" id="GO:0015074">
    <property type="term" value="P:DNA integration"/>
    <property type="evidence" value="ECO:0007669"/>
    <property type="project" value="InterPro"/>
</dbReference>
<sequence length="114" mass="13505">MLLVGLDSIDEKRLTFKDLLRRYYGPEYVSSALMQWAEKHHIKLQFIQPGKPQQNAYIERYNRTVRYDWLAHHLFDSVSDVQDFATHWLWTYNHERPNMALGGITPIQKMALAA</sequence>
<evidence type="ECO:0000259" key="1">
    <source>
        <dbReference type="PROSITE" id="PS50994"/>
    </source>
</evidence>
<dbReference type="InterPro" id="IPR036397">
    <property type="entry name" value="RNaseH_sf"/>
</dbReference>
<comment type="caution">
    <text evidence="2">The sequence shown here is derived from an EMBL/GenBank/DDBJ whole genome shotgun (WGS) entry which is preliminary data.</text>
</comment>
<dbReference type="Gene3D" id="3.30.420.10">
    <property type="entry name" value="Ribonuclease H-like superfamily/Ribonuclease H"/>
    <property type="match status" value="1"/>
</dbReference>
<feature type="domain" description="Integrase catalytic" evidence="1">
    <location>
        <begin position="1"/>
        <end position="114"/>
    </location>
</feature>
<name>A0A366H175_9BURK</name>
<keyword evidence="3" id="KW-1185">Reference proteome</keyword>
<evidence type="ECO:0000313" key="3">
    <source>
        <dbReference type="Proteomes" id="UP000253628"/>
    </source>
</evidence>
<proteinExistence type="predicted"/>
<dbReference type="InterPro" id="IPR001584">
    <property type="entry name" value="Integrase_cat-core"/>
</dbReference>
<dbReference type="GO" id="GO:0003676">
    <property type="term" value="F:nucleic acid binding"/>
    <property type="evidence" value="ECO:0007669"/>
    <property type="project" value="InterPro"/>
</dbReference>
<organism evidence="2 3">
    <name type="scientific">Eoetvoesiella caeni</name>
    <dbReference type="NCBI Taxonomy" id="645616"/>
    <lineage>
        <taxon>Bacteria</taxon>
        <taxon>Pseudomonadati</taxon>
        <taxon>Pseudomonadota</taxon>
        <taxon>Betaproteobacteria</taxon>
        <taxon>Burkholderiales</taxon>
        <taxon>Alcaligenaceae</taxon>
        <taxon>Eoetvoesiella</taxon>
    </lineage>
</organism>
<evidence type="ECO:0000313" key="2">
    <source>
        <dbReference type="EMBL" id="RBP35624.1"/>
    </source>
</evidence>
<dbReference type="Proteomes" id="UP000253628">
    <property type="component" value="Unassembled WGS sequence"/>
</dbReference>
<dbReference type="PROSITE" id="PS50994">
    <property type="entry name" value="INTEGRASE"/>
    <property type="match status" value="1"/>
</dbReference>
<dbReference type="PANTHER" id="PTHR47515:SF2">
    <property type="entry name" value="INTEGRASE CORE DOMAIN PROTEIN"/>
    <property type="match status" value="1"/>
</dbReference>
<protein>
    <submittedName>
        <fullName evidence="2">Integrase-like protein</fullName>
    </submittedName>
</protein>
<dbReference type="InterPro" id="IPR012337">
    <property type="entry name" value="RNaseH-like_sf"/>
</dbReference>
<accession>A0A366H175</accession>
<dbReference type="SUPFAM" id="SSF53098">
    <property type="entry name" value="Ribonuclease H-like"/>
    <property type="match status" value="1"/>
</dbReference>
<reference evidence="2 3" key="1">
    <citation type="submission" date="2018-06" db="EMBL/GenBank/DDBJ databases">
        <title>Genomic Encyclopedia of Type Strains, Phase IV (KMG-IV): sequencing the most valuable type-strain genomes for metagenomic binning, comparative biology and taxonomic classification.</title>
        <authorList>
            <person name="Goeker M."/>
        </authorList>
    </citation>
    <scope>NUCLEOTIDE SEQUENCE [LARGE SCALE GENOMIC DNA]</scope>
    <source>
        <strain evidence="2 3">DSM 25520</strain>
    </source>
</reference>
<dbReference type="EMBL" id="QNRQ01000016">
    <property type="protein sequence ID" value="RBP35624.1"/>
    <property type="molecule type" value="Genomic_DNA"/>
</dbReference>